<keyword evidence="2" id="KW-1185">Reference proteome</keyword>
<protein>
    <submittedName>
        <fullName evidence="1">Uncharacterized protein</fullName>
    </submittedName>
</protein>
<dbReference type="EMBL" id="REGN01013464">
    <property type="protein sequence ID" value="RMZ93905.1"/>
    <property type="molecule type" value="Genomic_DNA"/>
</dbReference>
<comment type="caution">
    <text evidence="1">The sequence shown here is derived from an EMBL/GenBank/DDBJ whole genome shotgun (WGS) entry which is preliminary data.</text>
</comment>
<gene>
    <name evidence="1" type="ORF">BpHYR1_054164</name>
</gene>
<evidence type="ECO:0000313" key="1">
    <source>
        <dbReference type="EMBL" id="RMZ93905.1"/>
    </source>
</evidence>
<dbReference type="AlphaFoldDB" id="A0A3M7P4A8"/>
<organism evidence="1 2">
    <name type="scientific">Brachionus plicatilis</name>
    <name type="common">Marine rotifer</name>
    <name type="synonym">Brachionus muelleri</name>
    <dbReference type="NCBI Taxonomy" id="10195"/>
    <lineage>
        <taxon>Eukaryota</taxon>
        <taxon>Metazoa</taxon>
        <taxon>Spiralia</taxon>
        <taxon>Gnathifera</taxon>
        <taxon>Rotifera</taxon>
        <taxon>Eurotatoria</taxon>
        <taxon>Monogononta</taxon>
        <taxon>Pseudotrocha</taxon>
        <taxon>Ploima</taxon>
        <taxon>Brachionidae</taxon>
        <taxon>Brachionus</taxon>
    </lineage>
</organism>
<evidence type="ECO:0000313" key="2">
    <source>
        <dbReference type="Proteomes" id="UP000276133"/>
    </source>
</evidence>
<sequence length="54" mass="5979">MHVSNLGQSLDLRPALLDPGASWQALWPLFQKRTVNMALGLLLLRKYLVTSTSG</sequence>
<reference evidence="1 2" key="1">
    <citation type="journal article" date="2018" name="Sci. Rep.">
        <title>Genomic signatures of local adaptation to the degree of environmental predictability in rotifers.</title>
        <authorList>
            <person name="Franch-Gras L."/>
            <person name="Hahn C."/>
            <person name="Garcia-Roger E.M."/>
            <person name="Carmona M.J."/>
            <person name="Serra M."/>
            <person name="Gomez A."/>
        </authorList>
    </citation>
    <scope>NUCLEOTIDE SEQUENCE [LARGE SCALE GENOMIC DNA]</scope>
    <source>
        <strain evidence="1">HYR1</strain>
    </source>
</reference>
<name>A0A3M7P4A8_BRAPC</name>
<proteinExistence type="predicted"/>
<dbReference type="Proteomes" id="UP000276133">
    <property type="component" value="Unassembled WGS sequence"/>
</dbReference>
<accession>A0A3M7P4A8</accession>